<dbReference type="PANTHER" id="PTHR33352">
    <property type="entry name" value="SLR1095 PROTEIN"/>
    <property type="match status" value="1"/>
</dbReference>
<evidence type="ECO:0000313" key="4">
    <source>
        <dbReference type="Proteomes" id="UP000295781"/>
    </source>
</evidence>
<dbReference type="EMBL" id="CP012670">
    <property type="protein sequence ID" value="AUX19956.1"/>
    <property type="molecule type" value="Genomic_DNA"/>
</dbReference>
<gene>
    <name evidence="3" type="ORF">SOCEGT47_004130</name>
</gene>
<dbReference type="InterPro" id="IPR012296">
    <property type="entry name" value="Nuclease_put_TT1808"/>
</dbReference>
<organism evidence="3 4">
    <name type="scientific">Sorangium cellulosum</name>
    <name type="common">Polyangium cellulosum</name>
    <dbReference type="NCBI Taxonomy" id="56"/>
    <lineage>
        <taxon>Bacteria</taxon>
        <taxon>Pseudomonadati</taxon>
        <taxon>Myxococcota</taxon>
        <taxon>Polyangia</taxon>
        <taxon>Polyangiales</taxon>
        <taxon>Polyangiaceae</taxon>
        <taxon>Sorangium</taxon>
    </lineage>
</organism>
<sequence length="275" mass="31115">MAGAAAQRDLESPLVDRPDISGLVVEDDTPVDNLPSEKQQRLLTESLYTSWSGPPPDESGGPRPFLAAANVGLFSSVKRPPLVPDFFLSLDVVPAEPRWAKENRTYLFWEFGKPPELVIEVVSNREGEELGRKRRGYAGMRIPHYVVYDPARHLGEAALHAFELRGDLYVPIQPWFELLGLGLVEWDGEFEGMSGPWLRWRDQDGELLLTGAERAESERERAESERERAESERKRAESERERAESERKRAEEAELRAQRLAARLRALGVDPDADT</sequence>
<dbReference type="CDD" id="cd06260">
    <property type="entry name" value="DUF820-like"/>
    <property type="match status" value="1"/>
</dbReference>
<feature type="compositionally biased region" description="Basic and acidic residues" evidence="1">
    <location>
        <begin position="8"/>
        <end position="19"/>
    </location>
</feature>
<feature type="region of interest" description="Disordered" evidence="1">
    <location>
        <begin position="213"/>
        <end position="251"/>
    </location>
</feature>
<dbReference type="Pfam" id="PF05685">
    <property type="entry name" value="Uma2"/>
    <property type="match status" value="1"/>
</dbReference>
<dbReference type="OrthoDB" id="530164at2"/>
<reference evidence="3 4" key="1">
    <citation type="submission" date="2015-09" db="EMBL/GenBank/DDBJ databases">
        <title>Sorangium comparison.</title>
        <authorList>
            <person name="Zaburannyi N."/>
            <person name="Bunk B."/>
            <person name="Overmann J."/>
            <person name="Mueller R."/>
        </authorList>
    </citation>
    <scope>NUCLEOTIDE SEQUENCE [LARGE SCALE GENOMIC DNA]</scope>
    <source>
        <strain evidence="3 4">So ceGT47</strain>
    </source>
</reference>
<dbReference type="PANTHER" id="PTHR33352:SF3">
    <property type="entry name" value="SLR1612 PROTEIN"/>
    <property type="match status" value="1"/>
</dbReference>
<dbReference type="AlphaFoldDB" id="A0A4P2PU90"/>
<evidence type="ECO:0000256" key="1">
    <source>
        <dbReference type="SAM" id="MobiDB-lite"/>
    </source>
</evidence>
<evidence type="ECO:0000259" key="2">
    <source>
        <dbReference type="Pfam" id="PF05685"/>
    </source>
</evidence>
<dbReference type="RefSeq" id="WP_129344783.1">
    <property type="nucleotide sequence ID" value="NZ_CP012670.1"/>
</dbReference>
<name>A0A4P2PU90_SORCE</name>
<protein>
    <recommendedName>
        <fullName evidence="2">Putative restriction endonuclease domain-containing protein</fullName>
    </recommendedName>
</protein>
<accession>A0A4P2PU90</accession>
<proteinExistence type="predicted"/>
<dbReference type="InterPro" id="IPR008538">
    <property type="entry name" value="Uma2"/>
</dbReference>
<dbReference type="Proteomes" id="UP000295781">
    <property type="component" value="Chromosome"/>
</dbReference>
<evidence type="ECO:0000313" key="3">
    <source>
        <dbReference type="EMBL" id="AUX19956.1"/>
    </source>
</evidence>
<dbReference type="Gene3D" id="3.90.1570.10">
    <property type="entry name" value="tt1808, chain A"/>
    <property type="match status" value="1"/>
</dbReference>
<feature type="domain" description="Putative restriction endonuclease" evidence="2">
    <location>
        <begin position="70"/>
        <end position="170"/>
    </location>
</feature>
<feature type="region of interest" description="Disordered" evidence="1">
    <location>
        <begin position="1"/>
        <end position="39"/>
    </location>
</feature>